<evidence type="ECO:0000313" key="3">
    <source>
        <dbReference type="Proteomes" id="UP001214250"/>
    </source>
</evidence>
<keyword evidence="3" id="KW-1185">Reference proteome</keyword>
<dbReference type="Gene3D" id="3.30.1120.10">
    <property type="match status" value="1"/>
</dbReference>
<dbReference type="EMBL" id="CP117812">
    <property type="protein sequence ID" value="WDE97607.1"/>
    <property type="molecule type" value="Genomic_DNA"/>
</dbReference>
<proteinExistence type="predicted"/>
<dbReference type="RefSeq" id="WP_274152100.1">
    <property type="nucleotide sequence ID" value="NZ_CP117812.1"/>
</dbReference>
<dbReference type="PANTHER" id="PTHR43751">
    <property type="entry name" value="SULFATASE"/>
    <property type="match status" value="1"/>
</dbReference>
<dbReference type="PANTHER" id="PTHR43751:SF3">
    <property type="entry name" value="SULFATASE N-TERMINAL DOMAIN-CONTAINING PROTEIN"/>
    <property type="match status" value="1"/>
</dbReference>
<accession>A0ABY7VU71</accession>
<dbReference type="Proteomes" id="UP001214250">
    <property type="component" value="Chromosome 2"/>
</dbReference>
<sequence length="488" mass="56288">MRYLITLFICLNLWANERPNIIIFYADDLGPGMLSCYGQELLKTPNIDKLANEGMTFNKFYGNNVCAPARANLLTGLHDGNSFHANKGALSIQLHRGDISKADYDKVLKKTYDQRKDFSFIGQMAKASGYHTSYFGKLGMGYSENHELIKLYGFDHYVGLYDSVVCWSFYPEFYWNNGKKIALANNPKFNKSSPQCPLIGESDMTYTEDIWLKEALNYIDEKKNDPFFMIYSTQLPHGPASIAPKDHVFRNKEGWTEKERVYASMIVKMDQSLGSIMNKLKQHKIDKNTLVIFTGDNGHEPSYYADLRQKSNNDNKFWDGHQRSEDIFKGSLGKRGMKRWNFEGGLRVPTIVRWPGKIKAKSTSDLNATTYDLFATCADIMNCPKEYKTDGISFKNELLAKPQQQHEYLYWQNSTGASRDALIKGDWKLINEMDTKNSDFENKKRRYKWALYDIENDPLETNDLAEQYPETVQLLIKLIPRQLLLSDK</sequence>
<dbReference type="InterPro" id="IPR052701">
    <property type="entry name" value="GAG_Ulvan_Degrading_Sulfatases"/>
</dbReference>
<dbReference type="InterPro" id="IPR017850">
    <property type="entry name" value="Alkaline_phosphatase_core_sf"/>
</dbReference>
<dbReference type="Pfam" id="PF00884">
    <property type="entry name" value="Sulfatase"/>
    <property type="match status" value="1"/>
</dbReference>
<gene>
    <name evidence="2" type="ORF">PQO03_17405</name>
</gene>
<protein>
    <submittedName>
        <fullName evidence="2">Sulfatase-like hydrolase/transferase</fullName>
    </submittedName>
</protein>
<dbReference type="InterPro" id="IPR000917">
    <property type="entry name" value="Sulfatase_N"/>
</dbReference>
<feature type="domain" description="Sulfatase N-terminal" evidence="1">
    <location>
        <begin position="19"/>
        <end position="382"/>
    </location>
</feature>
<name>A0ABY7VU71_9BACT</name>
<dbReference type="Gene3D" id="3.40.720.10">
    <property type="entry name" value="Alkaline Phosphatase, subunit A"/>
    <property type="match status" value="1"/>
</dbReference>
<dbReference type="SUPFAM" id="SSF53649">
    <property type="entry name" value="Alkaline phosphatase-like"/>
    <property type="match status" value="1"/>
</dbReference>
<reference evidence="2 3" key="1">
    <citation type="submission" date="2023-02" db="EMBL/GenBank/DDBJ databases">
        <title>Genome sequence of Lentisphaera profundi SAORIC-696.</title>
        <authorList>
            <person name="Kim e."/>
            <person name="Cho J.-C."/>
            <person name="Choi A."/>
            <person name="Kang I."/>
        </authorList>
    </citation>
    <scope>NUCLEOTIDE SEQUENCE [LARGE SCALE GENOMIC DNA]</scope>
    <source>
        <strain evidence="2 3">SAORIC-696</strain>
    </source>
</reference>
<organism evidence="2 3">
    <name type="scientific">Lentisphaera profundi</name>
    <dbReference type="NCBI Taxonomy" id="1658616"/>
    <lineage>
        <taxon>Bacteria</taxon>
        <taxon>Pseudomonadati</taxon>
        <taxon>Lentisphaerota</taxon>
        <taxon>Lentisphaeria</taxon>
        <taxon>Lentisphaerales</taxon>
        <taxon>Lentisphaeraceae</taxon>
        <taxon>Lentisphaera</taxon>
    </lineage>
</organism>
<evidence type="ECO:0000313" key="2">
    <source>
        <dbReference type="EMBL" id="WDE97607.1"/>
    </source>
</evidence>
<evidence type="ECO:0000259" key="1">
    <source>
        <dbReference type="Pfam" id="PF00884"/>
    </source>
</evidence>